<feature type="transmembrane region" description="Helical" evidence="1">
    <location>
        <begin position="133"/>
        <end position="154"/>
    </location>
</feature>
<proteinExistence type="predicted"/>
<keyword evidence="1" id="KW-0472">Membrane</keyword>
<gene>
    <name evidence="2" type="ORF">J2S17_001279</name>
</gene>
<comment type="caution">
    <text evidence="2">The sequence shown here is derived from an EMBL/GenBank/DDBJ whole genome shotgun (WGS) entry which is preliminary data.</text>
</comment>
<dbReference type="Pfam" id="PF11085">
    <property type="entry name" value="YqhR"/>
    <property type="match status" value="1"/>
</dbReference>
<keyword evidence="1" id="KW-0812">Transmembrane</keyword>
<feature type="transmembrane region" description="Helical" evidence="1">
    <location>
        <begin position="67"/>
        <end position="90"/>
    </location>
</feature>
<dbReference type="InterPro" id="IPR024563">
    <property type="entry name" value="YqhR"/>
</dbReference>
<evidence type="ECO:0000313" key="3">
    <source>
        <dbReference type="Proteomes" id="UP001238088"/>
    </source>
</evidence>
<protein>
    <submittedName>
        <fullName evidence="2">Tetrahydromethanopterin S-methyltransferase subunit G</fullName>
    </submittedName>
</protein>
<keyword evidence="1" id="KW-1133">Transmembrane helix</keyword>
<feature type="transmembrane region" description="Helical" evidence="1">
    <location>
        <begin position="102"/>
        <end position="121"/>
    </location>
</feature>
<name>A0ABU0ADT5_9BACI</name>
<feature type="transmembrane region" description="Helical" evidence="1">
    <location>
        <begin position="21"/>
        <end position="42"/>
    </location>
</feature>
<accession>A0ABU0ADT5</accession>
<evidence type="ECO:0000256" key="1">
    <source>
        <dbReference type="SAM" id="Phobius"/>
    </source>
</evidence>
<dbReference type="RefSeq" id="WP_307472959.1">
    <property type="nucleotide sequence ID" value="NZ_JAUSUB010000004.1"/>
</dbReference>
<dbReference type="EMBL" id="JAUSUB010000004">
    <property type="protein sequence ID" value="MDQ0269408.1"/>
    <property type="molecule type" value="Genomic_DNA"/>
</dbReference>
<organism evidence="2 3">
    <name type="scientific">Cytobacillus purgationiresistens</name>
    <dbReference type="NCBI Taxonomy" id="863449"/>
    <lineage>
        <taxon>Bacteria</taxon>
        <taxon>Bacillati</taxon>
        <taxon>Bacillota</taxon>
        <taxon>Bacilli</taxon>
        <taxon>Bacillales</taxon>
        <taxon>Bacillaceae</taxon>
        <taxon>Cytobacillus</taxon>
    </lineage>
</organism>
<keyword evidence="3" id="KW-1185">Reference proteome</keyword>
<reference evidence="2 3" key="1">
    <citation type="submission" date="2023-07" db="EMBL/GenBank/DDBJ databases">
        <title>Genomic Encyclopedia of Type Strains, Phase IV (KMG-IV): sequencing the most valuable type-strain genomes for metagenomic binning, comparative biology and taxonomic classification.</title>
        <authorList>
            <person name="Goeker M."/>
        </authorList>
    </citation>
    <scope>NUCLEOTIDE SEQUENCE [LARGE SCALE GENOMIC DNA]</scope>
    <source>
        <strain evidence="2 3">DSM 23494</strain>
    </source>
</reference>
<evidence type="ECO:0000313" key="2">
    <source>
        <dbReference type="EMBL" id="MDQ0269408.1"/>
    </source>
</evidence>
<sequence length="175" mass="19832">MGEEHQELEQNEREKPMSLMTLTVLTGFIGGILWSGVGYLSYVLNFTEISPRVILEPWTIGEWKDSWLGTVIAIGLMGVISIVAALIYYVTLRRFTNMWIGAGYGIVIFLLVFFVLNPIFPGISAFSELSRDTIMTSVCLYLLYGIFVGYSISYETNELKKQKKMEKQTQTDTQS</sequence>
<dbReference type="Proteomes" id="UP001238088">
    <property type="component" value="Unassembled WGS sequence"/>
</dbReference>